<dbReference type="CDD" id="cd00063">
    <property type="entry name" value="FN3"/>
    <property type="match status" value="3"/>
</dbReference>
<feature type="domain" description="Fibronectin type-III" evidence="2">
    <location>
        <begin position="809"/>
        <end position="899"/>
    </location>
</feature>
<dbReference type="InterPro" id="IPR003961">
    <property type="entry name" value="FN3_dom"/>
</dbReference>
<accession>A0A2T7BDJ2</accession>
<dbReference type="PROSITE" id="PS50853">
    <property type="entry name" value="FN3"/>
    <property type="match status" value="4"/>
</dbReference>
<evidence type="ECO:0000313" key="4">
    <source>
        <dbReference type="EMBL" id="PUZ23164.1"/>
    </source>
</evidence>
<dbReference type="InterPro" id="IPR026444">
    <property type="entry name" value="Secre_tail"/>
</dbReference>
<dbReference type="GO" id="GO:0005509">
    <property type="term" value="F:calcium ion binding"/>
    <property type="evidence" value="ECO:0007669"/>
    <property type="project" value="InterPro"/>
</dbReference>
<dbReference type="InterPro" id="IPR011658">
    <property type="entry name" value="PA14_dom"/>
</dbReference>
<evidence type="ECO:0000259" key="3">
    <source>
        <dbReference type="PROSITE" id="PS51820"/>
    </source>
</evidence>
<keyword evidence="1" id="KW-0732">Signal</keyword>
<dbReference type="SMART" id="SM00758">
    <property type="entry name" value="PA14"/>
    <property type="match status" value="1"/>
</dbReference>
<evidence type="ECO:0000256" key="1">
    <source>
        <dbReference type="ARBA" id="ARBA00022729"/>
    </source>
</evidence>
<evidence type="ECO:0000259" key="2">
    <source>
        <dbReference type="PROSITE" id="PS50853"/>
    </source>
</evidence>
<dbReference type="Pfam" id="PF05345">
    <property type="entry name" value="He_PIG"/>
    <property type="match status" value="2"/>
</dbReference>
<feature type="domain" description="Fibronectin type-III" evidence="2">
    <location>
        <begin position="905"/>
        <end position="998"/>
    </location>
</feature>
<dbReference type="Pfam" id="PF07691">
    <property type="entry name" value="PA14"/>
    <property type="match status" value="1"/>
</dbReference>
<dbReference type="InterPro" id="IPR050955">
    <property type="entry name" value="Plant_Biomass_Hydrol_Est"/>
</dbReference>
<dbReference type="PROSITE" id="PS51820">
    <property type="entry name" value="PA14"/>
    <property type="match status" value="1"/>
</dbReference>
<dbReference type="SMART" id="SM00060">
    <property type="entry name" value="FN3"/>
    <property type="match status" value="4"/>
</dbReference>
<dbReference type="EMBL" id="QCYK01000003">
    <property type="protein sequence ID" value="PUZ23164.1"/>
    <property type="molecule type" value="Genomic_DNA"/>
</dbReference>
<dbReference type="InterPro" id="IPR037524">
    <property type="entry name" value="PA14/GLEYA"/>
</dbReference>
<dbReference type="OrthoDB" id="9803616at2"/>
<dbReference type="InterPro" id="IPR015919">
    <property type="entry name" value="Cadherin-like_sf"/>
</dbReference>
<evidence type="ECO:0000313" key="5">
    <source>
        <dbReference type="Proteomes" id="UP000244450"/>
    </source>
</evidence>
<dbReference type="SUPFAM" id="SSF49313">
    <property type="entry name" value="Cadherin-like"/>
    <property type="match status" value="3"/>
</dbReference>
<dbReference type="SUPFAM" id="SSF53474">
    <property type="entry name" value="alpha/beta-Hydrolases"/>
    <property type="match status" value="1"/>
</dbReference>
<name>A0A2T7BDJ2_9BACT</name>
<sequence>MSWFQDGLNICSMIRNLHYLLLLLLLCCYLPIHGQSALNANDPVVTYDPANPPPTPAYDQITKWVRTVRMSYNTDSYKCYIYKNMAFRLKFPKSYVQGVNDGKKYPIYLFFHGVGEAGTIYDDEYHLLWGGQTWMNRVDNGTFDGFLLYPQSQGGYWGPNDYDNLKSLVDSIVASAKGDPDRLIVNGLSAGGWGTWEFTMRYPQLTAASLPMSAMAVDYQNHIDLYKFTPMWLFQGGLDGNPAPYTTNTVVAAIQAAGGDIKLTTYPNDSHNTWLDAWNEPDFTPFMLRANRLNPVPLYGTTTFCPGESVTVGIAPGYQQYEWQKDQVTIANGTSNFIVATAPGSYRVRALLPNGWTGWSPVPLVLSYKPNTPAPTITTSPALASNVLPAPDGSTSVTLQVPTGMVSYKWIKGGDTTTTLSTTNTLTASTPGAYAVKTLATGYCLGAYSDSFRVVNSTGINGPDGISGLSVSSFTKTQINLSWVENPNPAYNEKYFEVYRATQASGPFTLIGKNTANVVTYSDNGLIPNTTYYYKVRPVNDNAAGPVSTVLQGKTAVDSFPPTVPGSLAVSSYTNNQVVLTWTAATDDAGVAGYDIYANGVLVTSVGTVLTGTVTGLTDGTLYNFYVKSRDVSGKSSTKSNQVTIRTRKANLNYKLYSGSWSTLPNFNSLTPVQTGKAYIPDLTVVPSATTTNYALMWTGYIKIPVTGTYKFETNSDDGSKLYFNKTYSSTTTATVNNDGAHSATYASGTVTNVAAGVYPITVTYFQATGGATMEVYWTSTQAGITTRQLIPSDAFIDTSIVNGTIPAAPSGLTVTVNNYSKLNLAWTDNSTNETGFEIYRSTSSGGTYAIVATVAPGVKTYTDTLLNASTAYYYKIRAIGQYGESAYTAVATATTAAKPLPPAVPGTPVAQALSTSVVKLTWADNATNETGFEVYRSLTDSLHFSFLKAAAPGVSGQGTASDSTLAANTVAYYKVRAVGEGGYSAFTKAVGAKSLNNPPVIDNISGLTIRYGTSQTISVNASDPDNDALTFSIYNNPGFITVQQSGGNTSIVLAPGNSQQGTFNTGVIVTDVNNGKDTAFFTVVVNDNYPPVIDSIPAVSVDEGVTKQVKLSLKDLNAGNTFTWTAIQLPSFATLQSVNDTCLLTFAPGYAAAGTYLVTVKAVDNAGGTDTKSFVLTVADKPTPNYSLYLNFELNNPAPAPWNNITGATSNLLNNSGQPTAAGIRFDESWWATGTEGATTGNNTGVYPDAVMSQYLYFGSLSGFFNGAPSMHGHISGLETNRTYTVKFFGSSKWWAPQPDNGSTQYTINGVTKTLAVQNNTTNLAVFENVTADTSGEIKFTLSVPAGGQVGYLNAMEIVAGGAGDTTTHPANQPPVITNIAAQTLKAGDTIHIPVIGTDPENDAITYSGYQLPSFVTVVPANGTAAPYLLVQPTTGQAGQYNNIGVIGTDTHGNSDTAIFNLTVTNPAVDTSGYKVLLNFELNAPAPAPWNNITGTTTTALKNNAGQTTSIGLRFDESWWATGTEGATTGNNTGVYPDVVMSQYLYFGSLSGFFSGSPTMTGHLSGLDAGKTYAVKFFSSSKWWAPQPDNGSTQFTINGLSQTLYAQNNTTNVVTFSGLVPNANGEIVFTCSIPTGGQVGYLNAIELVAGSSAAPTNHPPVINTIADTTLSAGSSIAIPVVASDADGDPLTFTTVNLPSFVTLTQSGTTRSLAVNPTVSNSGTYSNISLIVRDSYGAADTTTFNLTVTPPAGSTGSSKVLLNFRLNADAPAPWNNIGGATANLKNDAGQTTSIGIRFDESWWAAGVEGATTGNDSGVYPDVVLGQYLYFGSLSGFFSGASVMHGHLSGLSANATYTLKFLSDSKWWAPQPDNGSTQFTVNGVSKTLYAQNNTSTTADFTGLTADANGEIAFTLSIPAGGQVGYLNAMEIDITNNNTQTLGAQTMFAAPSTMQTTKVDAGPMQVNAYPNPFTTTLAVDITLGKEANTMQFEIIDLSGRKVYTEVRKNVPAGRSLVRLNSLGQIAERGLYFLRVTTNAGETQTIKLVKQ</sequence>
<organism evidence="4 5">
    <name type="scientific">Chitinophaga parva</name>
    <dbReference type="NCBI Taxonomy" id="2169414"/>
    <lineage>
        <taxon>Bacteria</taxon>
        <taxon>Pseudomonadati</taxon>
        <taxon>Bacteroidota</taxon>
        <taxon>Chitinophagia</taxon>
        <taxon>Chitinophagales</taxon>
        <taxon>Chitinophagaceae</taxon>
        <taxon>Chitinophaga</taxon>
    </lineage>
</organism>
<dbReference type="Proteomes" id="UP000244450">
    <property type="component" value="Unassembled WGS sequence"/>
</dbReference>
<dbReference type="GO" id="GO:0016020">
    <property type="term" value="C:membrane"/>
    <property type="evidence" value="ECO:0007669"/>
    <property type="project" value="InterPro"/>
</dbReference>
<reference evidence="4 5" key="1">
    <citation type="submission" date="2018-04" db="EMBL/GenBank/DDBJ databases">
        <title>Chitinophaga fuyangensis sp. nov., isolated from soil in a chemical factory.</title>
        <authorList>
            <person name="Chen K."/>
        </authorList>
    </citation>
    <scope>NUCLEOTIDE SEQUENCE [LARGE SCALE GENOMIC DNA]</scope>
    <source>
        <strain evidence="4 5">LY-1</strain>
    </source>
</reference>
<dbReference type="PANTHER" id="PTHR43037:SF1">
    <property type="entry name" value="BLL1128 PROTEIN"/>
    <property type="match status" value="1"/>
</dbReference>
<feature type="domain" description="Fibronectin type-III" evidence="2">
    <location>
        <begin position="465"/>
        <end position="558"/>
    </location>
</feature>
<dbReference type="Pfam" id="PF00041">
    <property type="entry name" value="fn3"/>
    <property type="match status" value="1"/>
</dbReference>
<proteinExistence type="predicted"/>
<dbReference type="InterPro" id="IPR013783">
    <property type="entry name" value="Ig-like_fold"/>
</dbReference>
<dbReference type="Gene3D" id="3.40.50.1820">
    <property type="entry name" value="alpha/beta hydrolase"/>
    <property type="match status" value="1"/>
</dbReference>
<dbReference type="PANTHER" id="PTHR43037">
    <property type="entry name" value="UNNAMED PRODUCT-RELATED"/>
    <property type="match status" value="1"/>
</dbReference>
<dbReference type="Pfam" id="PF17963">
    <property type="entry name" value="Big_9"/>
    <property type="match status" value="1"/>
</dbReference>
<feature type="domain" description="Fibronectin type-III" evidence="2">
    <location>
        <begin position="564"/>
        <end position="650"/>
    </location>
</feature>
<feature type="domain" description="PA14" evidence="3">
    <location>
        <begin position="647"/>
        <end position="795"/>
    </location>
</feature>
<dbReference type="InterPro" id="IPR036116">
    <property type="entry name" value="FN3_sf"/>
</dbReference>
<comment type="caution">
    <text evidence="4">The sequence shown here is derived from an EMBL/GenBank/DDBJ whole genome shotgun (WGS) entry which is preliminary data.</text>
</comment>
<dbReference type="Gene3D" id="2.60.40.10">
    <property type="entry name" value="Immunoglobulins"/>
    <property type="match status" value="8"/>
</dbReference>
<keyword evidence="5" id="KW-1185">Reference proteome</keyword>
<dbReference type="SUPFAM" id="SSF56988">
    <property type="entry name" value="Anthrax protective antigen"/>
    <property type="match status" value="1"/>
</dbReference>
<dbReference type="SUPFAM" id="SSF49265">
    <property type="entry name" value="Fibronectin type III"/>
    <property type="match status" value="3"/>
</dbReference>
<gene>
    <name evidence="4" type="ORF">DCC81_22465</name>
</gene>
<dbReference type="InterPro" id="IPR029058">
    <property type="entry name" value="AB_hydrolase_fold"/>
</dbReference>
<dbReference type="NCBIfam" id="TIGR04183">
    <property type="entry name" value="Por_Secre_tail"/>
    <property type="match status" value="1"/>
</dbReference>
<protein>
    <submittedName>
        <fullName evidence="4">Uncharacterized protein</fullName>
    </submittedName>
</protein>